<evidence type="ECO:0008006" key="2">
    <source>
        <dbReference type="Google" id="ProtNLM"/>
    </source>
</evidence>
<accession>X1MJX5</accession>
<organism evidence="1">
    <name type="scientific">marine sediment metagenome</name>
    <dbReference type="NCBI Taxonomy" id="412755"/>
    <lineage>
        <taxon>unclassified sequences</taxon>
        <taxon>metagenomes</taxon>
        <taxon>ecological metagenomes</taxon>
    </lineage>
</organism>
<protein>
    <recommendedName>
        <fullName evidence="2">ABM domain-containing protein</fullName>
    </recommendedName>
</protein>
<evidence type="ECO:0000313" key="1">
    <source>
        <dbReference type="EMBL" id="GAI06684.1"/>
    </source>
</evidence>
<dbReference type="AlphaFoldDB" id="X1MJX5"/>
<dbReference type="EMBL" id="BARV01012686">
    <property type="protein sequence ID" value="GAI06684.1"/>
    <property type="molecule type" value="Genomic_DNA"/>
</dbReference>
<comment type="caution">
    <text evidence="1">The sequence shown here is derived from an EMBL/GenBank/DDBJ whole genome shotgun (WGS) entry which is preliminary data.</text>
</comment>
<proteinExistence type="predicted"/>
<sequence>MEDKMYLVVTLRKEVPDRETGRTIYDLVKERMADKPDVEVNGHVSNHFDFGNPPPT</sequence>
<name>X1MJX5_9ZZZZ</name>
<reference evidence="1" key="1">
    <citation type="journal article" date="2014" name="Front. Microbiol.">
        <title>High frequency of phylogenetically diverse reductive dehalogenase-homologous genes in deep subseafloor sedimentary metagenomes.</title>
        <authorList>
            <person name="Kawai M."/>
            <person name="Futagami T."/>
            <person name="Toyoda A."/>
            <person name="Takaki Y."/>
            <person name="Nishi S."/>
            <person name="Hori S."/>
            <person name="Arai W."/>
            <person name="Tsubouchi T."/>
            <person name="Morono Y."/>
            <person name="Uchiyama I."/>
            <person name="Ito T."/>
            <person name="Fujiyama A."/>
            <person name="Inagaki F."/>
            <person name="Takami H."/>
        </authorList>
    </citation>
    <scope>NUCLEOTIDE SEQUENCE</scope>
    <source>
        <strain evidence="1">Expedition CK06-06</strain>
    </source>
</reference>
<gene>
    <name evidence="1" type="ORF">S06H3_23362</name>
</gene>